<dbReference type="EMBL" id="VSRR010015016">
    <property type="protein sequence ID" value="MPC57714.1"/>
    <property type="molecule type" value="Genomic_DNA"/>
</dbReference>
<name>A0A5B7GMG7_PORTR</name>
<keyword evidence="3" id="KW-1185">Reference proteome</keyword>
<evidence type="ECO:0000256" key="1">
    <source>
        <dbReference type="SAM" id="MobiDB-lite"/>
    </source>
</evidence>
<protein>
    <submittedName>
        <fullName evidence="2">Uncharacterized protein</fullName>
    </submittedName>
</protein>
<reference evidence="2 3" key="1">
    <citation type="submission" date="2019-05" db="EMBL/GenBank/DDBJ databases">
        <title>Another draft genome of Portunus trituberculatus and its Hox gene families provides insights of decapod evolution.</title>
        <authorList>
            <person name="Jeong J.-H."/>
            <person name="Song I."/>
            <person name="Kim S."/>
            <person name="Choi T."/>
            <person name="Kim D."/>
            <person name="Ryu S."/>
            <person name="Kim W."/>
        </authorList>
    </citation>
    <scope>NUCLEOTIDE SEQUENCE [LARGE SCALE GENOMIC DNA]</scope>
    <source>
        <tissue evidence="2">Muscle</tissue>
    </source>
</reference>
<accession>A0A5B7GMG7</accession>
<dbReference type="AlphaFoldDB" id="A0A5B7GMG7"/>
<feature type="region of interest" description="Disordered" evidence="1">
    <location>
        <begin position="1"/>
        <end position="24"/>
    </location>
</feature>
<dbReference type="Proteomes" id="UP000324222">
    <property type="component" value="Unassembled WGS sequence"/>
</dbReference>
<evidence type="ECO:0000313" key="2">
    <source>
        <dbReference type="EMBL" id="MPC57714.1"/>
    </source>
</evidence>
<comment type="caution">
    <text evidence="2">The sequence shown here is derived from an EMBL/GenBank/DDBJ whole genome shotgun (WGS) entry which is preliminary data.</text>
</comment>
<proteinExistence type="predicted"/>
<evidence type="ECO:0000313" key="3">
    <source>
        <dbReference type="Proteomes" id="UP000324222"/>
    </source>
</evidence>
<organism evidence="2 3">
    <name type="scientific">Portunus trituberculatus</name>
    <name type="common">Swimming crab</name>
    <name type="synonym">Neptunus trituberculatus</name>
    <dbReference type="NCBI Taxonomy" id="210409"/>
    <lineage>
        <taxon>Eukaryota</taxon>
        <taxon>Metazoa</taxon>
        <taxon>Ecdysozoa</taxon>
        <taxon>Arthropoda</taxon>
        <taxon>Crustacea</taxon>
        <taxon>Multicrustacea</taxon>
        <taxon>Malacostraca</taxon>
        <taxon>Eumalacostraca</taxon>
        <taxon>Eucarida</taxon>
        <taxon>Decapoda</taxon>
        <taxon>Pleocyemata</taxon>
        <taxon>Brachyura</taxon>
        <taxon>Eubrachyura</taxon>
        <taxon>Portunoidea</taxon>
        <taxon>Portunidae</taxon>
        <taxon>Portuninae</taxon>
        <taxon>Portunus</taxon>
    </lineage>
</organism>
<gene>
    <name evidence="2" type="ORF">E2C01_051701</name>
</gene>
<sequence>METGGKARQGKARQSQGTRNEGKVWRKVPKISKASQGFRAPLLEAAWQTRLRSGSLAGRGEPDAAISVC</sequence>